<protein>
    <submittedName>
        <fullName evidence="2">Uncharacterized protein</fullName>
    </submittedName>
</protein>
<evidence type="ECO:0000313" key="2">
    <source>
        <dbReference type="EMBL" id="KAJ4395198.1"/>
    </source>
</evidence>
<dbReference type="EMBL" id="JAPEVA010000170">
    <property type="protein sequence ID" value="KAJ4395198.1"/>
    <property type="molecule type" value="Genomic_DNA"/>
</dbReference>
<sequence>MVLNISKSLALEEKLDDIVSLLRERNSSQQVRPTEPFPTPGSSERSPNSDSLGETRDQDLTEQELINFRERHLPDFPLVNIPSDYTAVELQREKPTAALAVKALVTKEASKQVVLGKKLREALTQKIMIDGERNLPLLVSLLISIAW</sequence>
<feature type="compositionally biased region" description="Polar residues" evidence="1">
    <location>
        <begin position="40"/>
        <end position="52"/>
    </location>
</feature>
<comment type="caution">
    <text evidence="2">The sequence shown here is derived from an EMBL/GenBank/DDBJ whole genome shotgun (WGS) entry which is preliminary data.</text>
</comment>
<organism evidence="2 3">
    <name type="scientific">Didymella pomorum</name>
    <dbReference type="NCBI Taxonomy" id="749634"/>
    <lineage>
        <taxon>Eukaryota</taxon>
        <taxon>Fungi</taxon>
        <taxon>Dikarya</taxon>
        <taxon>Ascomycota</taxon>
        <taxon>Pezizomycotina</taxon>
        <taxon>Dothideomycetes</taxon>
        <taxon>Pleosporomycetidae</taxon>
        <taxon>Pleosporales</taxon>
        <taxon>Pleosporineae</taxon>
        <taxon>Didymellaceae</taxon>
        <taxon>Didymella</taxon>
    </lineage>
</organism>
<proteinExistence type="predicted"/>
<dbReference type="AlphaFoldDB" id="A0A9W8Z071"/>
<evidence type="ECO:0000256" key="1">
    <source>
        <dbReference type="SAM" id="MobiDB-lite"/>
    </source>
</evidence>
<gene>
    <name evidence="2" type="ORF">N0V91_011006</name>
</gene>
<keyword evidence="3" id="KW-1185">Reference proteome</keyword>
<dbReference type="Proteomes" id="UP001140510">
    <property type="component" value="Unassembled WGS sequence"/>
</dbReference>
<reference evidence="2" key="1">
    <citation type="submission" date="2022-10" db="EMBL/GenBank/DDBJ databases">
        <title>Tapping the CABI collections for fungal endophytes: first genome assemblies for Collariella, Neodidymelliopsis, Ascochyta clinopodiicola, Didymella pomorum, Didymosphaeria variabile, Neocosmospora piperis and Neocucurbitaria cava.</title>
        <authorList>
            <person name="Hill R."/>
        </authorList>
    </citation>
    <scope>NUCLEOTIDE SEQUENCE</scope>
    <source>
        <strain evidence="2">IMI 355091</strain>
    </source>
</reference>
<accession>A0A9W8Z071</accession>
<feature type="region of interest" description="Disordered" evidence="1">
    <location>
        <begin position="24"/>
        <end position="60"/>
    </location>
</feature>
<dbReference type="OrthoDB" id="1600564at2759"/>
<evidence type="ECO:0000313" key="3">
    <source>
        <dbReference type="Proteomes" id="UP001140510"/>
    </source>
</evidence>
<name>A0A9W8Z071_9PLEO</name>